<dbReference type="Proteomes" id="UP000646478">
    <property type="component" value="Unassembled WGS sequence"/>
</dbReference>
<keyword evidence="3" id="KW-1185">Reference proteome</keyword>
<comment type="caution">
    <text evidence="2">The sequence shown here is derived from an EMBL/GenBank/DDBJ whole genome shotgun (WGS) entry which is preliminary data.</text>
</comment>
<proteinExistence type="predicted"/>
<gene>
    <name evidence="2" type="ORF">GCM10011491_46700</name>
</gene>
<dbReference type="EMBL" id="BMHH01000053">
    <property type="protein sequence ID" value="GGB13691.1"/>
    <property type="molecule type" value="Genomic_DNA"/>
</dbReference>
<protein>
    <submittedName>
        <fullName evidence="2">Uncharacterized protein</fullName>
    </submittedName>
</protein>
<evidence type="ECO:0000256" key="1">
    <source>
        <dbReference type="SAM" id="MobiDB-lite"/>
    </source>
</evidence>
<reference evidence="2" key="1">
    <citation type="journal article" date="2014" name="Int. J. Syst. Evol. Microbiol.">
        <title>Complete genome sequence of Corynebacterium casei LMG S-19264T (=DSM 44701T), isolated from a smear-ripened cheese.</title>
        <authorList>
            <consortium name="US DOE Joint Genome Institute (JGI-PGF)"/>
            <person name="Walter F."/>
            <person name="Albersmeier A."/>
            <person name="Kalinowski J."/>
            <person name="Ruckert C."/>
        </authorList>
    </citation>
    <scope>NUCLEOTIDE SEQUENCE</scope>
    <source>
        <strain evidence="2">CGMCC 1.15082</strain>
    </source>
</reference>
<name>A0A916SUA5_9HYPH</name>
<reference evidence="2" key="2">
    <citation type="submission" date="2020-09" db="EMBL/GenBank/DDBJ databases">
        <authorList>
            <person name="Sun Q."/>
            <person name="Zhou Y."/>
        </authorList>
    </citation>
    <scope>NUCLEOTIDE SEQUENCE</scope>
    <source>
        <strain evidence="2">CGMCC 1.15082</strain>
    </source>
</reference>
<dbReference type="AlphaFoldDB" id="A0A916SUA5"/>
<organism evidence="2 3">
    <name type="scientific">Brucella endophytica</name>
    <dbReference type="NCBI Taxonomy" id="1963359"/>
    <lineage>
        <taxon>Bacteria</taxon>
        <taxon>Pseudomonadati</taxon>
        <taxon>Pseudomonadota</taxon>
        <taxon>Alphaproteobacteria</taxon>
        <taxon>Hyphomicrobiales</taxon>
        <taxon>Brucellaceae</taxon>
        <taxon>Brucella/Ochrobactrum group</taxon>
        <taxon>Brucella</taxon>
    </lineage>
</organism>
<dbReference type="RefSeq" id="WP_188826565.1">
    <property type="nucleotide sequence ID" value="NZ_BMHH01000053.1"/>
</dbReference>
<sequence>MSNFSDNSSDIIIVQYLYADKNYAVAPGDISQGSGRIRVWTKVTTSSGIPIAGIHVGFKFSPSKSSYRIYDMDLAPIGTGGLVVVSSNAMGIASVYLVSDNPACVLASAAQVGGAATAPVALYFGALFGNGLSPSWQAPTVAISVGTHYSKISNPSGFPVLPNAGIGQLVLPASGAVMAAATEGSPPTALRTFPVQIPRSAVSGSPDSQFFLVLNDQIAIPGKPSKGVVNVPYSDVLLDPLSNQMAYFIQDSSGQISQSETIGFGATGVYQNEPDATQTERRAPAPQVTPDPGNNGEITLATIEANYGLQITVPQFSLNDIGEDITSLSAEVYFYMNGFSAGTDAVRPGRMYTVPVGNLPITGGTTVSGFTATLPWPYAYGWSKPLTGSPRGPLKFYCEYILRDQSDQAYISKYISNNEYIIFLNTA</sequence>
<evidence type="ECO:0000313" key="3">
    <source>
        <dbReference type="Proteomes" id="UP000646478"/>
    </source>
</evidence>
<accession>A0A916SUA5</accession>
<feature type="region of interest" description="Disordered" evidence="1">
    <location>
        <begin position="275"/>
        <end position="294"/>
    </location>
</feature>
<evidence type="ECO:0000313" key="2">
    <source>
        <dbReference type="EMBL" id="GGB13691.1"/>
    </source>
</evidence>